<dbReference type="OrthoDB" id="331263at2759"/>
<feature type="compositionally biased region" description="Low complexity" evidence="1">
    <location>
        <begin position="83"/>
        <end position="98"/>
    </location>
</feature>
<dbReference type="GO" id="GO:0042765">
    <property type="term" value="C:GPI-anchor transamidase complex"/>
    <property type="evidence" value="ECO:0007669"/>
    <property type="project" value="InterPro"/>
</dbReference>
<dbReference type="GO" id="GO:0016255">
    <property type="term" value="P:attachment of GPI anchor to protein"/>
    <property type="evidence" value="ECO:0007669"/>
    <property type="project" value="InterPro"/>
</dbReference>
<dbReference type="KEGG" id="dpp:DICPUDRAFT_154174"/>
<dbReference type="EMBL" id="GL871128">
    <property type="protein sequence ID" value="EGC33730.1"/>
    <property type="molecule type" value="Genomic_DNA"/>
</dbReference>
<dbReference type="InParanoid" id="F0ZQN5"/>
<name>F0ZQN5_DICPU</name>
<dbReference type="Proteomes" id="UP000001064">
    <property type="component" value="Unassembled WGS sequence"/>
</dbReference>
<keyword evidence="3" id="KW-1185">Reference proteome</keyword>
<dbReference type="PANTHER" id="PTHR12959:SF11">
    <property type="entry name" value="GPI TRANSAMIDASE COMPONENT PIG-T"/>
    <property type="match status" value="1"/>
</dbReference>
<dbReference type="VEuPathDB" id="AmoebaDB:DICPUDRAFT_154174"/>
<evidence type="ECO:0000256" key="1">
    <source>
        <dbReference type="SAM" id="MobiDB-lite"/>
    </source>
</evidence>
<dbReference type="RefSeq" id="XP_003289729.1">
    <property type="nucleotide sequence ID" value="XM_003289681.1"/>
</dbReference>
<evidence type="ECO:0000313" key="3">
    <source>
        <dbReference type="Proteomes" id="UP000001064"/>
    </source>
</evidence>
<dbReference type="STRING" id="5786.F0ZQN5"/>
<dbReference type="InterPro" id="IPR007245">
    <property type="entry name" value="PIG-T"/>
</dbReference>
<dbReference type="PANTHER" id="PTHR12959">
    <property type="entry name" value="GPI TRANSAMIDASE COMPONENT PIG-T-RELATED"/>
    <property type="match status" value="1"/>
</dbReference>
<proteinExistence type="predicted"/>
<protein>
    <submittedName>
        <fullName evidence="2">Uncharacterized protein</fullName>
    </submittedName>
</protein>
<sequence length="98" mass="11350">MVDISVDQLLGKKHQDSGLSACPLASTSKVYIQKQDNLETSLKVSPDPESQQSNQQYLVYDLKKYKESLKLKLNWYRNFDRSNNNNKNNNNKNNNNKN</sequence>
<reference evidence="3" key="1">
    <citation type="journal article" date="2011" name="Genome Biol.">
        <title>Comparative genomics of the social amoebae Dictyostelium discoideum and Dictyostelium purpureum.</title>
        <authorList>
            <consortium name="US DOE Joint Genome Institute (JGI-PGF)"/>
            <person name="Sucgang R."/>
            <person name="Kuo A."/>
            <person name="Tian X."/>
            <person name="Salerno W."/>
            <person name="Parikh A."/>
            <person name="Feasley C.L."/>
            <person name="Dalin E."/>
            <person name="Tu H."/>
            <person name="Huang E."/>
            <person name="Barry K."/>
            <person name="Lindquist E."/>
            <person name="Shapiro H."/>
            <person name="Bruce D."/>
            <person name="Schmutz J."/>
            <person name="Salamov A."/>
            <person name="Fey P."/>
            <person name="Gaudet P."/>
            <person name="Anjard C."/>
            <person name="Babu M.M."/>
            <person name="Basu S."/>
            <person name="Bushmanova Y."/>
            <person name="van der Wel H."/>
            <person name="Katoh-Kurasawa M."/>
            <person name="Dinh C."/>
            <person name="Coutinho P.M."/>
            <person name="Saito T."/>
            <person name="Elias M."/>
            <person name="Schaap P."/>
            <person name="Kay R.R."/>
            <person name="Henrissat B."/>
            <person name="Eichinger L."/>
            <person name="Rivero F."/>
            <person name="Putnam N.H."/>
            <person name="West C.M."/>
            <person name="Loomis W.F."/>
            <person name="Chisholm R.L."/>
            <person name="Shaulsky G."/>
            <person name="Strassmann J.E."/>
            <person name="Queller D.C."/>
            <person name="Kuspa A."/>
            <person name="Grigoriev I.V."/>
        </authorList>
    </citation>
    <scope>NUCLEOTIDE SEQUENCE [LARGE SCALE GENOMIC DNA]</scope>
    <source>
        <strain evidence="3">QSDP1</strain>
    </source>
</reference>
<accession>F0ZQN5</accession>
<evidence type="ECO:0000313" key="2">
    <source>
        <dbReference type="EMBL" id="EGC33730.1"/>
    </source>
</evidence>
<gene>
    <name evidence="2" type="ORF">DICPUDRAFT_154174</name>
</gene>
<feature type="region of interest" description="Disordered" evidence="1">
    <location>
        <begin position="76"/>
        <end position="98"/>
    </location>
</feature>
<dbReference type="AlphaFoldDB" id="F0ZQN5"/>
<organism evidence="2 3">
    <name type="scientific">Dictyostelium purpureum</name>
    <name type="common">Slime mold</name>
    <dbReference type="NCBI Taxonomy" id="5786"/>
    <lineage>
        <taxon>Eukaryota</taxon>
        <taxon>Amoebozoa</taxon>
        <taxon>Evosea</taxon>
        <taxon>Eumycetozoa</taxon>
        <taxon>Dictyostelia</taxon>
        <taxon>Dictyosteliales</taxon>
        <taxon>Dictyosteliaceae</taxon>
        <taxon>Dictyostelium</taxon>
    </lineage>
</organism>
<dbReference type="GeneID" id="10503071"/>